<dbReference type="GO" id="GO:0008168">
    <property type="term" value="F:methyltransferase activity"/>
    <property type="evidence" value="ECO:0007669"/>
    <property type="project" value="UniProtKB-KW"/>
</dbReference>
<evidence type="ECO:0000313" key="2">
    <source>
        <dbReference type="Proteomes" id="UP000800041"/>
    </source>
</evidence>
<sequence length="316" mass="36427">MRDSLASDATRLTCHSFSTTTSLASSIYDYRRENGRTYHAYKDGNYFLPNDEVSEQYLQHHLFTICFENSLYFAPIRDPQTCLDIGTGTGIWAIDFAQDHPQCAITGIDLSPIQPSFVPPNLTFVIDDAEEEWIYSHKFDYIHARLMAGSLSDWEKLIQAAFDHLEPGGWFEIQDYILPCKSNDGSYEGTHLQAWGNYMLEAARKFGRPMDLAQNYAGWMKQAGFVDVVERMFIWPTNPWPKEVHLKEVGKWNEVNITNGMHAFTMAPFTRYLGWSEMEVEVFCAKVRADVRDRSIHAYFQIPVVYGRKPPLPDDF</sequence>
<keyword evidence="1" id="KW-0808">Transferase</keyword>
<dbReference type="AlphaFoldDB" id="A0A6G1HFM3"/>
<accession>A0A6G1HFM3</accession>
<evidence type="ECO:0000313" key="1">
    <source>
        <dbReference type="EMBL" id="KAF1991867.1"/>
    </source>
</evidence>
<dbReference type="Pfam" id="PF13489">
    <property type="entry name" value="Methyltransf_23"/>
    <property type="match status" value="1"/>
</dbReference>
<dbReference type="CDD" id="cd02440">
    <property type="entry name" value="AdoMet_MTases"/>
    <property type="match status" value="1"/>
</dbReference>
<keyword evidence="1" id="KW-0489">Methyltransferase</keyword>
<keyword evidence="2" id="KW-1185">Reference proteome</keyword>
<name>A0A6G1HFM3_9PEZI</name>
<dbReference type="Proteomes" id="UP000800041">
    <property type="component" value="Unassembled WGS sequence"/>
</dbReference>
<dbReference type="Gene3D" id="3.40.50.150">
    <property type="entry name" value="Vaccinia Virus protein VP39"/>
    <property type="match status" value="1"/>
</dbReference>
<dbReference type="InterPro" id="IPR029063">
    <property type="entry name" value="SAM-dependent_MTases_sf"/>
</dbReference>
<dbReference type="OrthoDB" id="2013972at2759"/>
<gene>
    <name evidence="1" type="ORF">K402DRAFT_321709</name>
</gene>
<dbReference type="GO" id="GO:0032259">
    <property type="term" value="P:methylation"/>
    <property type="evidence" value="ECO:0007669"/>
    <property type="project" value="UniProtKB-KW"/>
</dbReference>
<dbReference type="PANTHER" id="PTHR43591:SF24">
    <property type="entry name" value="2-METHOXY-6-POLYPRENYL-1,4-BENZOQUINOL METHYLASE, MITOCHONDRIAL"/>
    <property type="match status" value="1"/>
</dbReference>
<dbReference type="EMBL" id="ML977138">
    <property type="protein sequence ID" value="KAF1991867.1"/>
    <property type="molecule type" value="Genomic_DNA"/>
</dbReference>
<protein>
    <submittedName>
        <fullName evidence="1">S-adenosyl-L-methionine-dependent methyltransferase</fullName>
    </submittedName>
</protein>
<dbReference type="SUPFAM" id="SSF53335">
    <property type="entry name" value="S-adenosyl-L-methionine-dependent methyltransferases"/>
    <property type="match status" value="1"/>
</dbReference>
<organism evidence="1 2">
    <name type="scientific">Aulographum hederae CBS 113979</name>
    <dbReference type="NCBI Taxonomy" id="1176131"/>
    <lineage>
        <taxon>Eukaryota</taxon>
        <taxon>Fungi</taxon>
        <taxon>Dikarya</taxon>
        <taxon>Ascomycota</taxon>
        <taxon>Pezizomycotina</taxon>
        <taxon>Dothideomycetes</taxon>
        <taxon>Pleosporomycetidae</taxon>
        <taxon>Aulographales</taxon>
        <taxon>Aulographaceae</taxon>
    </lineage>
</organism>
<dbReference type="PANTHER" id="PTHR43591">
    <property type="entry name" value="METHYLTRANSFERASE"/>
    <property type="match status" value="1"/>
</dbReference>
<proteinExistence type="predicted"/>
<reference evidence="1" key="1">
    <citation type="journal article" date="2020" name="Stud. Mycol.">
        <title>101 Dothideomycetes genomes: a test case for predicting lifestyles and emergence of pathogens.</title>
        <authorList>
            <person name="Haridas S."/>
            <person name="Albert R."/>
            <person name="Binder M."/>
            <person name="Bloem J."/>
            <person name="Labutti K."/>
            <person name="Salamov A."/>
            <person name="Andreopoulos B."/>
            <person name="Baker S."/>
            <person name="Barry K."/>
            <person name="Bills G."/>
            <person name="Bluhm B."/>
            <person name="Cannon C."/>
            <person name="Castanera R."/>
            <person name="Culley D."/>
            <person name="Daum C."/>
            <person name="Ezra D."/>
            <person name="Gonzalez J."/>
            <person name="Henrissat B."/>
            <person name="Kuo A."/>
            <person name="Liang C."/>
            <person name="Lipzen A."/>
            <person name="Lutzoni F."/>
            <person name="Magnuson J."/>
            <person name="Mondo S."/>
            <person name="Nolan M."/>
            <person name="Ohm R."/>
            <person name="Pangilinan J."/>
            <person name="Park H.-J."/>
            <person name="Ramirez L."/>
            <person name="Alfaro M."/>
            <person name="Sun H."/>
            <person name="Tritt A."/>
            <person name="Yoshinaga Y."/>
            <person name="Zwiers L.-H."/>
            <person name="Turgeon B."/>
            <person name="Goodwin S."/>
            <person name="Spatafora J."/>
            <person name="Crous P."/>
            <person name="Grigoriev I."/>
        </authorList>
    </citation>
    <scope>NUCLEOTIDE SEQUENCE</scope>
    <source>
        <strain evidence="1">CBS 113979</strain>
    </source>
</reference>